<dbReference type="SUPFAM" id="SSF102705">
    <property type="entry name" value="NIF3 (NGG1p interacting factor 3)-like"/>
    <property type="match status" value="1"/>
</dbReference>
<evidence type="ECO:0000313" key="2">
    <source>
        <dbReference type="Proteomes" id="UP000178377"/>
    </source>
</evidence>
<organism evidence="1 2">
    <name type="scientific">Candidatus Doudnabacteria bacterium RIFCSPHIGHO2_01_FULL_50_11</name>
    <dbReference type="NCBI Taxonomy" id="1817828"/>
    <lineage>
        <taxon>Bacteria</taxon>
        <taxon>Candidatus Doudnaibacteriota</taxon>
    </lineage>
</organism>
<dbReference type="InterPro" id="IPR015867">
    <property type="entry name" value="N-reg_PII/ATP_PRibTrfase_C"/>
</dbReference>
<dbReference type="EMBL" id="MFEO01000017">
    <property type="protein sequence ID" value="OGE89751.1"/>
    <property type="molecule type" value="Genomic_DNA"/>
</dbReference>
<evidence type="ECO:0000313" key="1">
    <source>
        <dbReference type="EMBL" id="OGE89751.1"/>
    </source>
</evidence>
<dbReference type="STRING" id="1817828.A2722_03430"/>
<dbReference type="PANTHER" id="PTHR41774:SF1">
    <property type="entry name" value="NGG1P INTERACTING FACTOR NIF3"/>
    <property type="match status" value="1"/>
</dbReference>
<dbReference type="AlphaFoldDB" id="A0A1F5PIN2"/>
<accession>A0A1F5PIN2</accession>
<comment type="caution">
    <text evidence="1">The sequence shown here is derived from an EMBL/GenBank/DDBJ whole genome shotgun (WGS) entry which is preliminary data.</text>
</comment>
<dbReference type="InterPro" id="IPR036069">
    <property type="entry name" value="DUF34/NIF3_sf"/>
</dbReference>
<dbReference type="Proteomes" id="UP000178377">
    <property type="component" value="Unassembled WGS sequence"/>
</dbReference>
<reference evidence="1 2" key="1">
    <citation type="journal article" date="2016" name="Nat. Commun.">
        <title>Thousands of microbial genomes shed light on interconnected biogeochemical processes in an aquifer system.</title>
        <authorList>
            <person name="Anantharaman K."/>
            <person name="Brown C.T."/>
            <person name="Hug L.A."/>
            <person name="Sharon I."/>
            <person name="Castelle C.J."/>
            <person name="Probst A.J."/>
            <person name="Thomas B.C."/>
            <person name="Singh A."/>
            <person name="Wilkins M.J."/>
            <person name="Karaoz U."/>
            <person name="Brodie E.L."/>
            <person name="Williams K.H."/>
            <person name="Hubbard S.S."/>
            <person name="Banfield J.F."/>
        </authorList>
    </citation>
    <scope>NUCLEOTIDE SEQUENCE [LARGE SCALE GENOMIC DNA]</scope>
</reference>
<sequence>MKIRVAVPLSAADKVRSALASSGAGVMGKYDSTSASIRQTGRFRPLPGAHPSIGEVGKIEEVEEELIEALCHRDLADQVIASVRAVHPYEEPAIDILPRLEIK</sequence>
<name>A0A1F5PIN2_9BACT</name>
<dbReference type="Gene3D" id="3.30.70.120">
    <property type="match status" value="1"/>
</dbReference>
<evidence type="ECO:0008006" key="3">
    <source>
        <dbReference type="Google" id="ProtNLM"/>
    </source>
</evidence>
<proteinExistence type="predicted"/>
<dbReference type="PANTHER" id="PTHR41774">
    <property type="match status" value="1"/>
</dbReference>
<protein>
    <recommendedName>
        <fullName evidence="3">NGG1p interacting factor NIF3</fullName>
    </recommendedName>
</protein>
<gene>
    <name evidence="1" type="ORF">A2722_03430</name>
</gene>